<dbReference type="HOGENOM" id="CLU_1434186_0_0_1"/>
<keyword evidence="2" id="KW-1185">Reference proteome</keyword>
<proteinExistence type="predicted"/>
<organism evidence="1 2">
    <name type="scientific">Aureobasidium namibiae CBS 147.97</name>
    <dbReference type="NCBI Taxonomy" id="1043004"/>
    <lineage>
        <taxon>Eukaryota</taxon>
        <taxon>Fungi</taxon>
        <taxon>Dikarya</taxon>
        <taxon>Ascomycota</taxon>
        <taxon>Pezizomycotina</taxon>
        <taxon>Dothideomycetes</taxon>
        <taxon>Dothideomycetidae</taxon>
        <taxon>Dothideales</taxon>
        <taxon>Saccotheciaceae</taxon>
        <taxon>Aureobasidium</taxon>
    </lineage>
</organism>
<reference evidence="1 2" key="1">
    <citation type="journal article" date="2014" name="BMC Genomics">
        <title>Genome sequencing of four Aureobasidium pullulans varieties: biotechnological potential, stress tolerance, and description of new species.</title>
        <authorList>
            <person name="Gostin Ar C."/>
            <person name="Ohm R.A."/>
            <person name="Kogej T."/>
            <person name="Sonjak S."/>
            <person name="Turk M."/>
            <person name="Zajc J."/>
            <person name="Zalar P."/>
            <person name="Grube M."/>
            <person name="Sun H."/>
            <person name="Han J."/>
            <person name="Sharma A."/>
            <person name="Chiniquy J."/>
            <person name="Ngan C.Y."/>
            <person name="Lipzen A."/>
            <person name="Barry K."/>
            <person name="Grigoriev I.V."/>
            <person name="Gunde-Cimerman N."/>
        </authorList>
    </citation>
    <scope>NUCLEOTIDE SEQUENCE [LARGE SCALE GENOMIC DNA]</scope>
    <source>
        <strain evidence="1 2">CBS 147.97</strain>
    </source>
</reference>
<dbReference type="RefSeq" id="XP_013428152.1">
    <property type="nucleotide sequence ID" value="XM_013572698.1"/>
</dbReference>
<evidence type="ECO:0000313" key="2">
    <source>
        <dbReference type="Proteomes" id="UP000027730"/>
    </source>
</evidence>
<name>A0A074WWE7_9PEZI</name>
<gene>
    <name evidence="1" type="ORF">M436DRAFT_63400</name>
</gene>
<dbReference type="AlphaFoldDB" id="A0A074WWE7"/>
<evidence type="ECO:0000313" key="1">
    <source>
        <dbReference type="EMBL" id="KEQ74062.1"/>
    </source>
</evidence>
<sequence length="189" mass="20246">MSQPDELMIKQQVPENVKAYYLTPGGTQKMDSWIHALDKSSVLELHSPVPGAPAANIPPPAIPAPVFAASDANKTMAWISVDNARAVELAQLKEQVKKMSSTIKQLKTSNDDAIESAARIYHESVKRGATVDGLISQVEKVEKFVAGLESNGSQPAVSSASKSLAVPSSDAILASVMGRGWRPHKPMFE</sequence>
<protein>
    <submittedName>
        <fullName evidence="1">Uncharacterized protein</fullName>
    </submittedName>
</protein>
<dbReference type="EMBL" id="KL584708">
    <property type="protein sequence ID" value="KEQ74062.1"/>
    <property type="molecule type" value="Genomic_DNA"/>
</dbReference>
<dbReference type="Proteomes" id="UP000027730">
    <property type="component" value="Unassembled WGS sequence"/>
</dbReference>
<accession>A0A074WWE7</accession>
<dbReference type="GeneID" id="25413520"/>